<dbReference type="GO" id="GO:0004053">
    <property type="term" value="F:arginase activity"/>
    <property type="evidence" value="ECO:0007669"/>
    <property type="project" value="UniProtKB-EC"/>
</dbReference>
<comment type="similarity">
    <text evidence="10 11">Belongs to the arginase family.</text>
</comment>
<dbReference type="UniPathway" id="UPA00158">
    <property type="reaction ID" value="UER00270"/>
</dbReference>
<dbReference type="InterPro" id="IPR023696">
    <property type="entry name" value="Ureohydrolase_dom_sf"/>
</dbReference>
<dbReference type="Pfam" id="PF00491">
    <property type="entry name" value="Arginase"/>
    <property type="match status" value="1"/>
</dbReference>
<organism evidence="12 13">
    <name type="scientific">Chitinasiproducens palmae</name>
    <dbReference type="NCBI Taxonomy" id="1770053"/>
    <lineage>
        <taxon>Bacteria</taxon>
        <taxon>Pseudomonadati</taxon>
        <taxon>Pseudomonadota</taxon>
        <taxon>Betaproteobacteria</taxon>
        <taxon>Burkholderiales</taxon>
        <taxon>Burkholderiaceae</taxon>
        <taxon>Chitinasiproducens</taxon>
    </lineage>
</organism>
<dbReference type="GO" id="GO:0030145">
    <property type="term" value="F:manganese ion binding"/>
    <property type="evidence" value="ECO:0007669"/>
    <property type="project" value="TreeGrafter"/>
</dbReference>
<dbReference type="InterPro" id="IPR006035">
    <property type="entry name" value="Ureohydrolase"/>
</dbReference>
<sequence length="355" mass="35381">MISEREFASRTPRQLQLIAAELGEGAQRTGCKAGPRALLPLLAAALREAGHGLAPMRLIASRPAPADDKLTTVADFVPRLAAVVAQAAGAPCAASRPPASAASSASSASSCAAAPAAEAGAFPLVIGGDHSCAVGTWSGMAHAVASAHGARLPLGLVWIDAHLDSHTPATSESGAPHGMPLAALLGEGDPRLAALGGWRGKVSATHAVVVGARSFEAGEAALLARLGVRVIDAVEVAARGVSACLAEARGIARAAPGGYGISLDLDAFDPLDAPGVGSPAPGGLPVRATIDALAGLYRDVRLRGFELVEYNPALDVDDRTARLASALIASVFGRMSRSTRGPGAAGARAAVGLGA</sequence>
<evidence type="ECO:0000256" key="7">
    <source>
        <dbReference type="ARBA" id="ARBA00022801"/>
    </source>
</evidence>
<evidence type="ECO:0000256" key="3">
    <source>
        <dbReference type="ARBA" id="ARBA00012168"/>
    </source>
</evidence>
<evidence type="ECO:0000256" key="2">
    <source>
        <dbReference type="ARBA" id="ARBA00005098"/>
    </source>
</evidence>
<keyword evidence="8" id="KW-0464">Manganese</keyword>
<dbReference type="InterPro" id="IPR020855">
    <property type="entry name" value="Ureohydrolase_Mn_BS"/>
</dbReference>
<evidence type="ECO:0000256" key="1">
    <source>
        <dbReference type="ARBA" id="ARBA00001936"/>
    </source>
</evidence>
<dbReference type="RefSeq" id="WP_091907618.1">
    <property type="nucleotide sequence ID" value="NZ_FNLO01000005.1"/>
</dbReference>
<dbReference type="PANTHER" id="PTHR43782">
    <property type="entry name" value="ARGINASE"/>
    <property type="match status" value="1"/>
</dbReference>
<gene>
    <name evidence="12" type="ORF">SAMN05216551_105108</name>
</gene>
<evidence type="ECO:0000256" key="4">
    <source>
        <dbReference type="ARBA" id="ARBA00018123"/>
    </source>
</evidence>
<dbReference type="OrthoDB" id="9789727at2"/>
<dbReference type="STRING" id="1770053.SAMN05216551_105108"/>
<evidence type="ECO:0000313" key="12">
    <source>
        <dbReference type="EMBL" id="SDV48460.1"/>
    </source>
</evidence>
<dbReference type="Proteomes" id="UP000243719">
    <property type="component" value="Unassembled WGS sequence"/>
</dbReference>
<dbReference type="CDD" id="cd09989">
    <property type="entry name" value="Arginase"/>
    <property type="match status" value="1"/>
</dbReference>
<evidence type="ECO:0000256" key="8">
    <source>
        <dbReference type="ARBA" id="ARBA00023211"/>
    </source>
</evidence>
<dbReference type="SUPFAM" id="SSF52768">
    <property type="entry name" value="Arginase/deacetylase"/>
    <property type="match status" value="1"/>
</dbReference>
<evidence type="ECO:0000256" key="11">
    <source>
        <dbReference type="RuleBase" id="RU003684"/>
    </source>
</evidence>
<dbReference type="GO" id="GO:0005829">
    <property type="term" value="C:cytosol"/>
    <property type="evidence" value="ECO:0007669"/>
    <property type="project" value="TreeGrafter"/>
</dbReference>
<name>A0A1H2PP95_9BURK</name>
<dbReference type="AlphaFoldDB" id="A0A1H2PP95"/>
<dbReference type="GO" id="GO:0000050">
    <property type="term" value="P:urea cycle"/>
    <property type="evidence" value="ECO:0007669"/>
    <property type="project" value="UniProtKB-UniPathway"/>
</dbReference>
<protein>
    <recommendedName>
        <fullName evidence="4">Arginase</fullName>
        <ecNumber evidence="3">3.5.3.1</ecNumber>
    </recommendedName>
</protein>
<comment type="cofactor">
    <cofactor evidence="1">
        <name>Mn(2+)</name>
        <dbReference type="ChEBI" id="CHEBI:29035"/>
    </cofactor>
</comment>
<accession>A0A1H2PP95</accession>
<dbReference type="PANTHER" id="PTHR43782:SF3">
    <property type="entry name" value="ARGINASE"/>
    <property type="match status" value="1"/>
</dbReference>
<evidence type="ECO:0000256" key="6">
    <source>
        <dbReference type="ARBA" id="ARBA00022723"/>
    </source>
</evidence>
<dbReference type="GO" id="GO:0006525">
    <property type="term" value="P:arginine metabolic process"/>
    <property type="evidence" value="ECO:0007669"/>
    <property type="project" value="UniProtKB-KW"/>
</dbReference>
<reference evidence="13" key="1">
    <citation type="submission" date="2016-09" db="EMBL/GenBank/DDBJ databases">
        <authorList>
            <person name="Varghese N."/>
            <person name="Submissions S."/>
        </authorList>
    </citation>
    <scope>NUCLEOTIDE SEQUENCE [LARGE SCALE GENOMIC DNA]</scope>
    <source>
        <strain evidence="13">JS23</strain>
    </source>
</reference>
<keyword evidence="13" id="KW-1185">Reference proteome</keyword>
<evidence type="ECO:0000313" key="13">
    <source>
        <dbReference type="Proteomes" id="UP000243719"/>
    </source>
</evidence>
<dbReference type="PRINTS" id="PR00116">
    <property type="entry name" value="ARGINASE"/>
</dbReference>
<dbReference type="Gene3D" id="3.40.800.10">
    <property type="entry name" value="Ureohydrolase domain"/>
    <property type="match status" value="1"/>
</dbReference>
<keyword evidence="6" id="KW-0479">Metal-binding</keyword>
<dbReference type="InterPro" id="IPR014033">
    <property type="entry name" value="Arginase"/>
</dbReference>
<keyword evidence="5" id="KW-0056">Arginine metabolism</keyword>
<comment type="pathway">
    <text evidence="2">Nitrogen metabolism; urea cycle; L-ornithine and urea from L-arginine: step 1/1.</text>
</comment>
<evidence type="ECO:0000256" key="9">
    <source>
        <dbReference type="ARBA" id="ARBA00047391"/>
    </source>
</evidence>
<proteinExistence type="inferred from homology"/>
<evidence type="ECO:0000256" key="5">
    <source>
        <dbReference type="ARBA" id="ARBA00022503"/>
    </source>
</evidence>
<keyword evidence="7 11" id="KW-0378">Hydrolase</keyword>
<comment type="catalytic activity">
    <reaction evidence="9">
        <text>L-arginine + H2O = urea + L-ornithine</text>
        <dbReference type="Rhea" id="RHEA:20569"/>
        <dbReference type="ChEBI" id="CHEBI:15377"/>
        <dbReference type="ChEBI" id="CHEBI:16199"/>
        <dbReference type="ChEBI" id="CHEBI:32682"/>
        <dbReference type="ChEBI" id="CHEBI:46911"/>
        <dbReference type="EC" id="3.5.3.1"/>
    </reaction>
</comment>
<dbReference type="EMBL" id="FNLO01000005">
    <property type="protein sequence ID" value="SDV48460.1"/>
    <property type="molecule type" value="Genomic_DNA"/>
</dbReference>
<dbReference type="PROSITE" id="PS51409">
    <property type="entry name" value="ARGINASE_2"/>
    <property type="match status" value="1"/>
</dbReference>
<evidence type="ECO:0000256" key="10">
    <source>
        <dbReference type="PROSITE-ProRule" id="PRU00742"/>
    </source>
</evidence>
<dbReference type="PROSITE" id="PS01053">
    <property type="entry name" value="ARGINASE_1"/>
    <property type="match status" value="1"/>
</dbReference>
<dbReference type="EC" id="3.5.3.1" evidence="3"/>